<keyword evidence="2" id="KW-1185">Reference proteome</keyword>
<reference evidence="1" key="1">
    <citation type="submission" date="2021-03" db="EMBL/GenBank/DDBJ databases">
        <title>Comparative genomics and phylogenomic investigation of the class Geoglossomycetes provide insights into ecological specialization and systematics.</title>
        <authorList>
            <person name="Melie T."/>
            <person name="Pirro S."/>
            <person name="Miller A.N."/>
            <person name="Quandt A."/>
        </authorList>
    </citation>
    <scope>NUCLEOTIDE SEQUENCE</scope>
    <source>
        <strain evidence="1">CAQ_001_2017</strain>
    </source>
</reference>
<dbReference type="Gene3D" id="3.30.1330.40">
    <property type="entry name" value="RutC-like"/>
    <property type="match status" value="1"/>
</dbReference>
<protein>
    <submittedName>
        <fullName evidence="1">Uncharacterized protein</fullName>
    </submittedName>
</protein>
<dbReference type="InterPro" id="IPR035959">
    <property type="entry name" value="RutC-like_sf"/>
</dbReference>
<organism evidence="1 2">
    <name type="scientific">Trichoglossum hirsutum</name>
    <dbReference type="NCBI Taxonomy" id="265104"/>
    <lineage>
        <taxon>Eukaryota</taxon>
        <taxon>Fungi</taxon>
        <taxon>Dikarya</taxon>
        <taxon>Ascomycota</taxon>
        <taxon>Pezizomycotina</taxon>
        <taxon>Geoglossomycetes</taxon>
        <taxon>Geoglossales</taxon>
        <taxon>Geoglossaceae</taxon>
        <taxon>Trichoglossum</taxon>
    </lineage>
</organism>
<dbReference type="EMBL" id="JAGHQM010000279">
    <property type="protein sequence ID" value="KAH0562952.1"/>
    <property type="molecule type" value="Genomic_DNA"/>
</dbReference>
<proteinExistence type="predicted"/>
<dbReference type="AlphaFoldDB" id="A0A9P8LEV3"/>
<name>A0A9P8LEV3_9PEZI</name>
<gene>
    <name evidence="1" type="ORF">GP486_002485</name>
</gene>
<accession>A0A9P8LEV3</accession>
<sequence>MSGLQHLNPPGSAPPYKNLFSNVTVVPPGAKLAFVSSQWASGPDGEMVAGGEGNYFIQAKQTWTNIMAILKGLGCGVKDIVQKQVCFVEFSEEIGKQVVGGGLEAVGPEGEHFLKSSVRYAGYSHFHRPGVLYAVDLVVVVPN</sequence>
<dbReference type="CDD" id="cd00448">
    <property type="entry name" value="YjgF_YER057c_UK114_family"/>
    <property type="match status" value="1"/>
</dbReference>
<comment type="caution">
    <text evidence="1">The sequence shown here is derived from an EMBL/GenBank/DDBJ whole genome shotgun (WGS) entry which is preliminary data.</text>
</comment>
<dbReference type="Proteomes" id="UP000750711">
    <property type="component" value="Unassembled WGS sequence"/>
</dbReference>
<evidence type="ECO:0000313" key="1">
    <source>
        <dbReference type="EMBL" id="KAH0562952.1"/>
    </source>
</evidence>
<dbReference type="SUPFAM" id="SSF55298">
    <property type="entry name" value="YjgF-like"/>
    <property type="match status" value="1"/>
</dbReference>
<evidence type="ECO:0000313" key="2">
    <source>
        <dbReference type="Proteomes" id="UP000750711"/>
    </source>
</evidence>